<feature type="transmembrane region" description="Helical" evidence="9">
    <location>
        <begin position="258"/>
        <end position="281"/>
    </location>
</feature>
<feature type="transmembrane region" description="Helical" evidence="9">
    <location>
        <begin position="73"/>
        <end position="94"/>
    </location>
</feature>
<feature type="transmembrane region" description="Helical" evidence="9">
    <location>
        <begin position="41"/>
        <end position="61"/>
    </location>
</feature>
<dbReference type="RefSeq" id="WP_252437807.1">
    <property type="nucleotide sequence ID" value="NZ_JAGSOV010000024.1"/>
</dbReference>
<feature type="transmembrane region" description="Helical" evidence="9">
    <location>
        <begin position="306"/>
        <end position="332"/>
    </location>
</feature>
<gene>
    <name evidence="10" type="ORF">KDL28_11825</name>
</gene>
<evidence type="ECO:0000256" key="2">
    <source>
        <dbReference type="ARBA" id="ARBA00008974"/>
    </source>
</evidence>
<feature type="transmembrane region" description="Helical" evidence="9">
    <location>
        <begin position="223"/>
        <end position="246"/>
    </location>
</feature>
<dbReference type="Pfam" id="PF02133">
    <property type="entry name" value="Transp_cyt_pur"/>
    <property type="match status" value="1"/>
</dbReference>
<feature type="transmembrane region" description="Helical" evidence="9">
    <location>
        <begin position="183"/>
        <end position="203"/>
    </location>
</feature>
<reference evidence="10" key="1">
    <citation type="submission" date="2021-04" db="EMBL/GenBank/DDBJ databases">
        <title>Pseudonocardia sp. nov., isolated from sandy soil of mangrove forest.</title>
        <authorList>
            <person name="Zan Z."/>
            <person name="Huang R."/>
            <person name="Liu W."/>
        </authorList>
    </citation>
    <scope>NUCLEOTIDE SEQUENCE</scope>
    <source>
        <strain evidence="10">S2-4</strain>
    </source>
</reference>
<dbReference type="InterPro" id="IPR001248">
    <property type="entry name" value="Pur-cyt_permease"/>
</dbReference>
<evidence type="ECO:0000256" key="3">
    <source>
        <dbReference type="ARBA" id="ARBA00022448"/>
    </source>
</evidence>
<accession>A0ABT0ZYB2</accession>
<comment type="subcellular location">
    <subcellularLocation>
        <location evidence="1">Membrane</location>
        <topology evidence="1">Multi-pass membrane protein</topology>
    </subcellularLocation>
</comment>
<dbReference type="EMBL" id="JAGSOV010000024">
    <property type="protein sequence ID" value="MCO1655740.1"/>
    <property type="molecule type" value="Genomic_DNA"/>
</dbReference>
<evidence type="ECO:0000256" key="4">
    <source>
        <dbReference type="ARBA" id="ARBA00022692"/>
    </source>
</evidence>
<dbReference type="PIRSF" id="PIRSF002744">
    <property type="entry name" value="Pur-cyt_permease"/>
    <property type="match status" value="1"/>
</dbReference>
<evidence type="ECO:0000313" key="11">
    <source>
        <dbReference type="Proteomes" id="UP001165283"/>
    </source>
</evidence>
<dbReference type="InterPro" id="IPR026030">
    <property type="entry name" value="Pur-cyt_permease_Fcy2/21/22"/>
</dbReference>
<feature type="transmembrane region" description="Helical" evidence="9">
    <location>
        <begin position="415"/>
        <end position="442"/>
    </location>
</feature>
<evidence type="ECO:0000256" key="9">
    <source>
        <dbReference type="SAM" id="Phobius"/>
    </source>
</evidence>
<keyword evidence="11" id="KW-1185">Reference proteome</keyword>
<keyword evidence="6 7" id="KW-0472">Membrane</keyword>
<evidence type="ECO:0000256" key="6">
    <source>
        <dbReference type="ARBA" id="ARBA00023136"/>
    </source>
</evidence>
<keyword evidence="4 9" id="KW-0812">Transmembrane</keyword>
<proteinExistence type="inferred from homology"/>
<evidence type="ECO:0000256" key="7">
    <source>
        <dbReference type="PIRNR" id="PIRNR002744"/>
    </source>
</evidence>
<organism evidence="10 11">
    <name type="scientific">Pseudonocardia humida</name>
    <dbReference type="NCBI Taxonomy" id="2800819"/>
    <lineage>
        <taxon>Bacteria</taxon>
        <taxon>Bacillati</taxon>
        <taxon>Actinomycetota</taxon>
        <taxon>Actinomycetes</taxon>
        <taxon>Pseudonocardiales</taxon>
        <taxon>Pseudonocardiaceae</taxon>
        <taxon>Pseudonocardia</taxon>
    </lineage>
</organism>
<protein>
    <submittedName>
        <fullName evidence="10">Cytosine permease</fullName>
    </submittedName>
</protein>
<evidence type="ECO:0000313" key="10">
    <source>
        <dbReference type="EMBL" id="MCO1655740.1"/>
    </source>
</evidence>
<feature type="transmembrane region" description="Helical" evidence="9">
    <location>
        <begin position="115"/>
        <end position="134"/>
    </location>
</feature>
<evidence type="ECO:0000256" key="5">
    <source>
        <dbReference type="ARBA" id="ARBA00022989"/>
    </source>
</evidence>
<keyword evidence="3 7" id="KW-0813">Transport</keyword>
<sequence>MGAEPKAPPLEDRTDASARGGIERHGVDRIPDAERTSTPGIFAMIFVGSSVGLGAVAFGWIGMGFGLGVWDTIAAIAVGTLVGQVLLVPLILLGSRTATNDATASGATFGVRGRLIGSTIGLLSCLFSVALTTWTSGSAGVAVAGRLLGTPDTAATQAVGYAVVLAVSAAIAIWGFRWLVRANVVLVTLGGLLLLLMLVAFGGAIDWGYAGGEPVLGSYWPTWFLVATTIGVSGALVVCTIVGDWTRYIRSDRHSTSSLAWIGSIGVFIGFVVPAAIGALVSTSSPGFADPAVPFAATLANEAPSWYAVLLLPLGVLGGVGLVASSLYSAGLDLDALVVRLSRLQATAVIAVVAVVLIYLAVASPNIIEVASAALLVMAEFAAPWAVVVGINFLRTGGHYDPDDLQVFNRRETGGRYWFSGGWNWAATLAWAVGSVAGLLTIQTLSFTGPLSDIAGGVDISLLLGAVVAAAIYLPFSGNREIARA</sequence>
<comment type="caution">
    <text evidence="10">The sequence shown here is derived from an EMBL/GenBank/DDBJ whole genome shotgun (WGS) entry which is preliminary data.</text>
</comment>
<dbReference type="Proteomes" id="UP001165283">
    <property type="component" value="Unassembled WGS sequence"/>
</dbReference>
<comment type="similarity">
    <text evidence="2 7">Belongs to the purine-cytosine permease (2.A.39) family.</text>
</comment>
<feature type="transmembrane region" description="Helical" evidence="9">
    <location>
        <begin position="344"/>
        <end position="364"/>
    </location>
</feature>
<feature type="transmembrane region" description="Helical" evidence="9">
    <location>
        <begin position="454"/>
        <end position="476"/>
    </location>
</feature>
<keyword evidence="5 9" id="KW-1133">Transmembrane helix</keyword>
<dbReference type="Gene3D" id="1.10.4160.10">
    <property type="entry name" value="Hydantoin permease"/>
    <property type="match status" value="1"/>
</dbReference>
<feature type="compositionally biased region" description="Basic and acidic residues" evidence="8">
    <location>
        <begin position="9"/>
        <end position="33"/>
    </location>
</feature>
<evidence type="ECO:0000256" key="1">
    <source>
        <dbReference type="ARBA" id="ARBA00004141"/>
    </source>
</evidence>
<feature type="region of interest" description="Disordered" evidence="8">
    <location>
        <begin position="1"/>
        <end position="33"/>
    </location>
</feature>
<feature type="transmembrane region" description="Helical" evidence="9">
    <location>
        <begin position="154"/>
        <end position="176"/>
    </location>
</feature>
<name>A0ABT0ZYB2_9PSEU</name>
<feature type="transmembrane region" description="Helical" evidence="9">
    <location>
        <begin position="370"/>
        <end position="394"/>
    </location>
</feature>
<evidence type="ECO:0000256" key="8">
    <source>
        <dbReference type="SAM" id="MobiDB-lite"/>
    </source>
</evidence>
<dbReference type="PANTHER" id="PTHR31806:SF1">
    <property type="entry name" value="PURINE-CYTOSINE PERMEASE FCY2-RELATED"/>
    <property type="match status" value="1"/>
</dbReference>
<dbReference type="PANTHER" id="PTHR31806">
    <property type="entry name" value="PURINE-CYTOSINE PERMEASE FCY2-RELATED"/>
    <property type="match status" value="1"/>
</dbReference>